<dbReference type="Gene3D" id="3.40.800.20">
    <property type="entry name" value="Histone deacetylase domain"/>
    <property type="match status" value="1"/>
</dbReference>
<keyword evidence="5" id="KW-1185">Reference proteome</keyword>
<sequence>MEKYDLLPEQLVYEGTLSRENFFAPELIEEKWFLNTHDPNYFRRLSALDLTPQEVRAIGFPLTASLVHREMVIASGSVQAAEFALSYGIGMNIAGGTHHAFSNRGEGFCLLNDIAITANFLLENRLASRVLVVDLDVHQGNGTAEIFKERRDVFTFSMHGEKNFPHRKEKSHLDIGLPDGTGDLEYLTRLQQTLPRILEMFDPDFLIYQSGTDVLASDQLGRLNLSQSGIKERDETVVSLAKNNQIPLMCCMGGGYSKQIKDIVEGHAQIFRLAQSLYF</sequence>
<gene>
    <name evidence="4" type="ORF">GCM10009119_42840</name>
</gene>
<dbReference type="EMBL" id="BAAAFI010000049">
    <property type="protein sequence ID" value="GAA0881314.1"/>
    <property type="molecule type" value="Genomic_DNA"/>
</dbReference>
<evidence type="ECO:0000256" key="2">
    <source>
        <dbReference type="ARBA" id="ARBA00022801"/>
    </source>
</evidence>
<dbReference type="CDD" id="cd09993">
    <property type="entry name" value="HDAC_classIV"/>
    <property type="match status" value="1"/>
</dbReference>
<dbReference type="PANTHER" id="PTHR10625:SF19">
    <property type="entry name" value="HISTONE DEACETYLASE 12"/>
    <property type="match status" value="1"/>
</dbReference>
<dbReference type="InterPro" id="IPR023696">
    <property type="entry name" value="Ureohydrolase_dom_sf"/>
</dbReference>
<evidence type="ECO:0000259" key="3">
    <source>
        <dbReference type="Pfam" id="PF00850"/>
    </source>
</evidence>
<comment type="similarity">
    <text evidence="1">Belongs to the histone deacetylase family.</text>
</comment>
<dbReference type="InterPro" id="IPR000286">
    <property type="entry name" value="HDACs"/>
</dbReference>
<reference evidence="5" key="1">
    <citation type="journal article" date="2019" name="Int. J. Syst. Evol. Microbiol.">
        <title>The Global Catalogue of Microorganisms (GCM) 10K type strain sequencing project: providing services to taxonomists for standard genome sequencing and annotation.</title>
        <authorList>
            <consortium name="The Broad Institute Genomics Platform"/>
            <consortium name="The Broad Institute Genome Sequencing Center for Infectious Disease"/>
            <person name="Wu L."/>
            <person name="Ma J."/>
        </authorList>
    </citation>
    <scope>NUCLEOTIDE SEQUENCE [LARGE SCALE GENOMIC DNA]</scope>
    <source>
        <strain evidence="5">JCM 16112</strain>
    </source>
</reference>
<accession>A0ABP3YI91</accession>
<dbReference type="Pfam" id="PF00850">
    <property type="entry name" value="Hist_deacetyl"/>
    <property type="match status" value="1"/>
</dbReference>
<evidence type="ECO:0000313" key="5">
    <source>
        <dbReference type="Proteomes" id="UP001500469"/>
    </source>
</evidence>
<proteinExistence type="inferred from homology"/>
<dbReference type="InterPro" id="IPR037138">
    <property type="entry name" value="His_deacetylse_dom_sf"/>
</dbReference>
<name>A0ABP3YI91_9BACT</name>
<protein>
    <submittedName>
        <fullName evidence="4">Histone deacetylase</fullName>
    </submittedName>
</protein>
<organism evidence="4 5">
    <name type="scientific">Algoriphagus jejuensis</name>
    <dbReference type="NCBI Taxonomy" id="419934"/>
    <lineage>
        <taxon>Bacteria</taxon>
        <taxon>Pseudomonadati</taxon>
        <taxon>Bacteroidota</taxon>
        <taxon>Cytophagia</taxon>
        <taxon>Cytophagales</taxon>
        <taxon>Cyclobacteriaceae</taxon>
        <taxon>Algoriphagus</taxon>
    </lineage>
</organism>
<dbReference type="InterPro" id="IPR044150">
    <property type="entry name" value="HDAC_classIV"/>
</dbReference>
<dbReference type="Proteomes" id="UP001500469">
    <property type="component" value="Unassembled WGS sequence"/>
</dbReference>
<evidence type="ECO:0000256" key="1">
    <source>
        <dbReference type="ARBA" id="ARBA00005947"/>
    </source>
</evidence>
<feature type="domain" description="Histone deacetylase" evidence="3">
    <location>
        <begin position="3"/>
        <end position="260"/>
    </location>
</feature>
<dbReference type="InterPro" id="IPR023801">
    <property type="entry name" value="His_deacetylse_dom"/>
</dbReference>
<dbReference type="PANTHER" id="PTHR10625">
    <property type="entry name" value="HISTONE DEACETYLASE HDAC1-RELATED"/>
    <property type="match status" value="1"/>
</dbReference>
<comment type="caution">
    <text evidence="4">The sequence shown here is derived from an EMBL/GenBank/DDBJ whole genome shotgun (WGS) entry which is preliminary data.</text>
</comment>
<dbReference type="PRINTS" id="PR01270">
    <property type="entry name" value="HDASUPER"/>
</dbReference>
<evidence type="ECO:0000313" key="4">
    <source>
        <dbReference type="EMBL" id="GAA0881314.1"/>
    </source>
</evidence>
<dbReference type="SUPFAM" id="SSF52768">
    <property type="entry name" value="Arginase/deacetylase"/>
    <property type="match status" value="1"/>
</dbReference>
<keyword evidence="2" id="KW-0378">Hydrolase</keyword>